<dbReference type="Pfam" id="PF24809">
    <property type="entry name" value="DUF7708"/>
    <property type="match status" value="1"/>
</dbReference>
<reference evidence="3 4" key="1">
    <citation type="submission" date="2015-10" db="EMBL/GenBank/DDBJ databases">
        <title>Full genome of DAOMC 229536 Phialocephala scopiformis, a fungal endophyte of spruce producing the potent anti-insectan compound rugulosin.</title>
        <authorList>
            <consortium name="DOE Joint Genome Institute"/>
            <person name="Walker A.K."/>
            <person name="Frasz S.L."/>
            <person name="Seifert K.A."/>
            <person name="Miller J.D."/>
            <person name="Mondo S.J."/>
            <person name="Labutti K."/>
            <person name="Lipzen A."/>
            <person name="Dockter R."/>
            <person name="Kennedy M."/>
            <person name="Grigoriev I.V."/>
            <person name="Spatafora J.W."/>
        </authorList>
    </citation>
    <scope>NUCLEOTIDE SEQUENCE [LARGE SCALE GENOMIC DNA]</scope>
    <source>
        <strain evidence="3 4">CBS 120377</strain>
    </source>
</reference>
<dbReference type="AlphaFoldDB" id="A0A132B681"/>
<name>A0A132B681_MOLSC</name>
<dbReference type="Pfam" id="PF22939">
    <property type="entry name" value="WHD_GPIID"/>
    <property type="match status" value="1"/>
</dbReference>
<gene>
    <name evidence="3" type="ORF">LY89DRAFT_370709</name>
</gene>
<keyword evidence="1" id="KW-0677">Repeat</keyword>
<dbReference type="GeneID" id="28816780"/>
<dbReference type="InParanoid" id="A0A132B681"/>
<evidence type="ECO:0000313" key="4">
    <source>
        <dbReference type="Proteomes" id="UP000070700"/>
    </source>
</evidence>
<sequence length="971" mass="110892">MDVDNLTLAREERASAWALAKARSIDDLEPSERQLYDNATLENIYYSTSNTVRSDGENSKTRNVIRKLGPLVSAIQSYGTAMDAFSQIAPLYLSPIWGSIRVLLVAADAHKKFYSKIVDVLERVGDILPRFRDYERIYHPQKHPRLTQAISNAYLDIITLCTNFRQTIRDHQASKVRRIFKPLSNNLQSDEAIEKFRQHRQNVEDEANLCHMIEASEERETRMTLFAVERRRRLLARLSNVDCTRKHCKLKNTRHKGTGIWLPQHPEYIKWESNPKSAVLCCHGIPGCGKSVLASTIIDSTEDNKRAIFYYCDYADKRTLFPSNVFGTLARQILERQETLPEPLAPTIERAEHDGDRLTDHSEAFRLLVQCIEIATHPLCIVLDGLDECTEHSQKIICDGLQHLLHLDNLKLKVFITARAELESSLKLRPSISSLSISISSATIALDIGSYVRASTRHRISNGSLVMQDPSLEELIVDKLVNGAKGMFLWVEFQLNDLCDAESDCGIKNVLENLPRSLSETYDRLLSRIEGRDRATMIERMFKWLVCARQPLRVEELREGVAFTIDDLEWDQDKIVTDLNRLVRACSNLVVIDVETQIVQLSHYTVEQYLLQNDAAAFHFTREDAEIMAGEFCLAYLSFSNFETKVTPYRENTNTNLVALGRIAQNRLLVSPYHPGQAAIRAWNSIRKSDVSPIDFDMTEYTRKRPVIHKTSEFSCLQYVIDNWLVHTGPVLQQGVDQDNRSHRINQLFRDLVLHKELPFEFRPWAGHLPIDDTRVPKALFGWGLMKNHSSLIQLAQNILSSQPPPSQWYPWYDDSILGWRSFYRHNCFDESRYKHPNADCLEDSYVLETPSPSWIFSKLLAACRKGHIEAVKSSGIMDMAAAYDMSSDRSQLLHYSIVVVAMNGHLPVLEYFLPLSVASRTSTKIMHAGSGYFLNALEYGILSGHLEIVRVHSLRGRRLSCLLITIASTL</sequence>
<evidence type="ECO:0000256" key="1">
    <source>
        <dbReference type="ARBA" id="ARBA00022737"/>
    </source>
</evidence>
<dbReference type="SUPFAM" id="SSF52540">
    <property type="entry name" value="P-loop containing nucleoside triphosphate hydrolases"/>
    <property type="match status" value="1"/>
</dbReference>
<proteinExistence type="predicted"/>
<accession>A0A132B681</accession>
<dbReference type="PANTHER" id="PTHR10039:SF10">
    <property type="entry name" value="NACHT DOMAIN-CONTAINING PROTEIN"/>
    <property type="match status" value="1"/>
</dbReference>
<dbReference type="PROSITE" id="PS01159">
    <property type="entry name" value="WW_DOMAIN_1"/>
    <property type="match status" value="1"/>
</dbReference>
<dbReference type="OrthoDB" id="7464126at2759"/>
<feature type="domain" description="WW" evidence="2">
    <location>
        <begin position="812"/>
        <end position="837"/>
    </location>
</feature>
<dbReference type="Proteomes" id="UP000070700">
    <property type="component" value="Unassembled WGS sequence"/>
</dbReference>
<protein>
    <recommendedName>
        <fullName evidence="2">WW domain-containing protein</fullName>
    </recommendedName>
</protein>
<dbReference type="RefSeq" id="XP_018061532.1">
    <property type="nucleotide sequence ID" value="XM_018207054.1"/>
</dbReference>
<keyword evidence="4" id="KW-1185">Reference proteome</keyword>
<organism evidence="3 4">
    <name type="scientific">Mollisia scopiformis</name>
    <name type="common">Conifer needle endophyte fungus</name>
    <name type="synonym">Phialocephala scopiformis</name>
    <dbReference type="NCBI Taxonomy" id="149040"/>
    <lineage>
        <taxon>Eukaryota</taxon>
        <taxon>Fungi</taxon>
        <taxon>Dikarya</taxon>
        <taxon>Ascomycota</taxon>
        <taxon>Pezizomycotina</taxon>
        <taxon>Leotiomycetes</taxon>
        <taxon>Helotiales</taxon>
        <taxon>Mollisiaceae</taxon>
        <taxon>Mollisia</taxon>
    </lineage>
</organism>
<evidence type="ECO:0000313" key="3">
    <source>
        <dbReference type="EMBL" id="KUJ07177.1"/>
    </source>
</evidence>
<dbReference type="KEGG" id="psco:LY89DRAFT_370709"/>
<dbReference type="PANTHER" id="PTHR10039">
    <property type="entry name" value="AMELOGENIN"/>
    <property type="match status" value="1"/>
</dbReference>
<dbReference type="InterPro" id="IPR027417">
    <property type="entry name" value="P-loop_NTPase"/>
</dbReference>
<dbReference type="InterPro" id="IPR054471">
    <property type="entry name" value="GPIID_WHD"/>
</dbReference>
<dbReference type="InterPro" id="IPR001202">
    <property type="entry name" value="WW_dom"/>
</dbReference>
<dbReference type="InterPro" id="IPR056125">
    <property type="entry name" value="DUF7708"/>
</dbReference>
<dbReference type="EMBL" id="KQ947441">
    <property type="protein sequence ID" value="KUJ07177.1"/>
    <property type="molecule type" value="Genomic_DNA"/>
</dbReference>
<dbReference type="Pfam" id="PF24883">
    <property type="entry name" value="NPHP3_N"/>
    <property type="match status" value="1"/>
</dbReference>
<dbReference type="Gene3D" id="3.40.50.300">
    <property type="entry name" value="P-loop containing nucleotide triphosphate hydrolases"/>
    <property type="match status" value="1"/>
</dbReference>
<evidence type="ECO:0000259" key="2">
    <source>
        <dbReference type="PROSITE" id="PS01159"/>
    </source>
</evidence>
<dbReference type="InterPro" id="IPR056884">
    <property type="entry name" value="NPHP3-like_N"/>
</dbReference>